<dbReference type="EMBL" id="JADKPO010000044">
    <property type="protein sequence ID" value="MBF4770292.1"/>
    <property type="molecule type" value="Genomic_DNA"/>
</dbReference>
<keyword evidence="1" id="KW-0732">Signal</keyword>
<evidence type="ECO:0000313" key="3">
    <source>
        <dbReference type="EMBL" id="MBF4770292.1"/>
    </source>
</evidence>
<accession>A0A930YKD9</accession>
<gene>
    <name evidence="3" type="ORF">ISU10_21165</name>
</gene>
<dbReference type="RefSeq" id="WP_194698437.1">
    <property type="nucleotide sequence ID" value="NZ_JADKPO010000044.1"/>
</dbReference>
<feature type="domain" description="AMIN-like" evidence="2">
    <location>
        <begin position="48"/>
        <end position="167"/>
    </location>
</feature>
<protein>
    <recommendedName>
        <fullName evidence="2">AMIN-like domain-containing protein</fullName>
    </recommendedName>
</protein>
<dbReference type="Pfam" id="PF24837">
    <property type="entry name" value="AMIN-like"/>
    <property type="match status" value="1"/>
</dbReference>
<reference evidence="3" key="1">
    <citation type="submission" date="2020-11" db="EMBL/GenBank/DDBJ databases">
        <title>Nocardioides cynanchi sp. nov., isolated from soil of rhizosphere of Cynanchum wilfordii.</title>
        <authorList>
            <person name="Lee J.-S."/>
            <person name="Suh M.K."/>
            <person name="Kim J.-S."/>
        </authorList>
    </citation>
    <scope>NUCLEOTIDE SEQUENCE</scope>
    <source>
        <strain evidence="3">KCTC 19276</strain>
    </source>
</reference>
<dbReference type="InterPro" id="IPR056303">
    <property type="entry name" value="AMIN-like"/>
</dbReference>
<feature type="signal peptide" evidence="1">
    <location>
        <begin position="1"/>
        <end position="31"/>
    </location>
</feature>
<dbReference type="Proteomes" id="UP000660668">
    <property type="component" value="Unassembled WGS sequence"/>
</dbReference>
<name>A0A930YKD9_9ACTN</name>
<evidence type="ECO:0000256" key="1">
    <source>
        <dbReference type="SAM" id="SignalP"/>
    </source>
</evidence>
<sequence length="305" mass="32350">MKISRVEAALSAGLLSAVLGGSLAVVAPASASPAAMSATSSSVSATPRLVDVRASHRAGFDRVVFEFQGGMPAEVRARFVGRLIADGSGREVRIAGRAVLEVAFDGTETTGATTAARRRAFPLPNVMTAVHSGRFEGVTTYGVGLAKQTSFVVRKQPARSRVVVDIRAAFPTVLRDVYFFDVDAFIANQEPFFVARKRPVPSRTPAVGVMDRLFAGPLPSEQADNIRLLRSHARDFANLRIGNKIARVRLVGACSSDGSTATIAGEITPTLRQFASVDWVKIYDPSGHTADPTGPSDSIPDCLNP</sequence>
<keyword evidence="4" id="KW-1185">Reference proteome</keyword>
<evidence type="ECO:0000259" key="2">
    <source>
        <dbReference type="Pfam" id="PF24837"/>
    </source>
</evidence>
<organism evidence="3 4">
    <name type="scientific">Nocardioides agariphilus</name>
    <dbReference type="NCBI Taxonomy" id="433664"/>
    <lineage>
        <taxon>Bacteria</taxon>
        <taxon>Bacillati</taxon>
        <taxon>Actinomycetota</taxon>
        <taxon>Actinomycetes</taxon>
        <taxon>Propionibacteriales</taxon>
        <taxon>Nocardioidaceae</taxon>
        <taxon>Nocardioides</taxon>
    </lineage>
</organism>
<proteinExistence type="predicted"/>
<evidence type="ECO:0000313" key="4">
    <source>
        <dbReference type="Proteomes" id="UP000660668"/>
    </source>
</evidence>
<dbReference type="AlphaFoldDB" id="A0A930YKD9"/>
<feature type="chain" id="PRO_5037298263" description="AMIN-like domain-containing protein" evidence="1">
    <location>
        <begin position="32"/>
        <end position="305"/>
    </location>
</feature>
<comment type="caution">
    <text evidence="3">The sequence shown here is derived from an EMBL/GenBank/DDBJ whole genome shotgun (WGS) entry which is preliminary data.</text>
</comment>